<organism evidence="2 3">
    <name type="scientific">Algoriphagus ratkowskyi</name>
    <dbReference type="NCBI Taxonomy" id="57028"/>
    <lineage>
        <taxon>Bacteria</taxon>
        <taxon>Pseudomonadati</taxon>
        <taxon>Bacteroidota</taxon>
        <taxon>Cytophagia</taxon>
        <taxon>Cytophagales</taxon>
        <taxon>Cyclobacteriaceae</taxon>
        <taxon>Algoriphagus</taxon>
    </lineage>
</organism>
<dbReference type="InterPro" id="IPR050708">
    <property type="entry name" value="T6SS_VgrG/RHS"/>
</dbReference>
<dbReference type="NCBIfam" id="TIGR03696">
    <property type="entry name" value="Rhs_assc_core"/>
    <property type="match status" value="1"/>
</dbReference>
<dbReference type="AlphaFoldDB" id="A0A2W7QTC7"/>
<sequence length="278" mass="29999">YNGKEAIDHLGIELYDYGARMYDPVIGRWSVVDPLAEERSWMSPYNFVQNNPLSRIDPDGMLDIRIHGENNSSVTIITDLIDIDVNAGGLVGDLGGNYSLQGDDILSAGLDLVGVLDPTGVADGLNAGLQAKNGDWLGAAISTAGIIPYIGDVAKVGKIGKDLKIINNAIDAVRSGDKVSSTSRAARREAMRDAGIPTSQQPKSQSRNSSGREYTYEVPGKGGGTQTKSVQQQTLDRSHQGQPHWEAGQVKTDNSKVRMNNYGRPKLDNNKSKVNYNN</sequence>
<dbReference type="PANTHER" id="PTHR32305:SF15">
    <property type="entry name" value="PROTEIN RHSA-RELATED"/>
    <property type="match status" value="1"/>
</dbReference>
<dbReference type="EMBL" id="QKZU01000018">
    <property type="protein sequence ID" value="PZX51494.1"/>
    <property type="molecule type" value="Genomic_DNA"/>
</dbReference>
<feature type="compositionally biased region" description="Polar residues" evidence="1">
    <location>
        <begin position="197"/>
        <end position="212"/>
    </location>
</feature>
<reference evidence="2 3" key="1">
    <citation type="submission" date="2018-06" db="EMBL/GenBank/DDBJ databases">
        <title>Genomic Encyclopedia of Archaeal and Bacterial Type Strains, Phase II (KMG-II): from individual species to whole genera.</title>
        <authorList>
            <person name="Goeker M."/>
        </authorList>
    </citation>
    <scope>NUCLEOTIDE SEQUENCE [LARGE SCALE GENOMIC DNA]</scope>
    <source>
        <strain evidence="2 3">DSM 22686</strain>
    </source>
</reference>
<dbReference type="RefSeq" id="WP_211315913.1">
    <property type="nucleotide sequence ID" value="NZ_QKZU01000018.1"/>
</dbReference>
<dbReference type="CDD" id="cd20745">
    <property type="entry name" value="FIX_RhsA_AHH_HNH-like"/>
    <property type="match status" value="1"/>
</dbReference>
<gene>
    <name evidence="2" type="ORF">LV84_03651</name>
</gene>
<protein>
    <submittedName>
        <fullName evidence="2">RHS repeat-associated protein</fullName>
    </submittedName>
</protein>
<feature type="compositionally biased region" description="Polar residues" evidence="1">
    <location>
        <begin position="226"/>
        <end position="235"/>
    </location>
</feature>
<evidence type="ECO:0000313" key="3">
    <source>
        <dbReference type="Proteomes" id="UP000249115"/>
    </source>
</evidence>
<feature type="non-terminal residue" evidence="2">
    <location>
        <position position="1"/>
    </location>
</feature>
<dbReference type="InterPro" id="IPR022385">
    <property type="entry name" value="Rhs_assc_core"/>
</dbReference>
<dbReference type="Proteomes" id="UP000249115">
    <property type="component" value="Unassembled WGS sequence"/>
</dbReference>
<proteinExistence type="predicted"/>
<evidence type="ECO:0000313" key="2">
    <source>
        <dbReference type="EMBL" id="PZX51494.1"/>
    </source>
</evidence>
<accession>A0A2W7QTC7</accession>
<feature type="region of interest" description="Disordered" evidence="1">
    <location>
        <begin position="176"/>
        <end position="278"/>
    </location>
</feature>
<name>A0A2W7QTC7_9BACT</name>
<dbReference type="PANTHER" id="PTHR32305">
    <property type="match status" value="1"/>
</dbReference>
<evidence type="ECO:0000256" key="1">
    <source>
        <dbReference type="SAM" id="MobiDB-lite"/>
    </source>
</evidence>
<comment type="caution">
    <text evidence="2">The sequence shown here is derived from an EMBL/GenBank/DDBJ whole genome shotgun (WGS) entry which is preliminary data.</text>
</comment>
<dbReference type="Gene3D" id="2.180.10.10">
    <property type="entry name" value="RHS repeat-associated core"/>
    <property type="match status" value="1"/>
</dbReference>